<evidence type="ECO:0000256" key="3">
    <source>
        <dbReference type="ARBA" id="ARBA00022723"/>
    </source>
</evidence>
<organism evidence="12 13">
    <name type="scientific">Pseudofrankia inefficax (strain DSM 45817 / CECT 9037 / DDB 130130 / EuI1c)</name>
    <name type="common">Frankia inefficax</name>
    <dbReference type="NCBI Taxonomy" id="298654"/>
    <lineage>
        <taxon>Bacteria</taxon>
        <taxon>Bacillati</taxon>
        <taxon>Actinomycetota</taxon>
        <taxon>Actinomycetes</taxon>
        <taxon>Frankiales</taxon>
        <taxon>Frankiaceae</taxon>
        <taxon>Pseudofrankia</taxon>
    </lineage>
</organism>
<evidence type="ECO:0000256" key="1">
    <source>
        <dbReference type="ARBA" id="ARBA00009388"/>
    </source>
</evidence>
<dbReference type="STRING" id="298654.FraEuI1c_4901"/>
<dbReference type="OrthoDB" id="291295at2"/>
<dbReference type="KEGG" id="fri:FraEuI1c_4901"/>
<evidence type="ECO:0000256" key="2">
    <source>
        <dbReference type="ARBA" id="ARBA00022670"/>
    </source>
</evidence>
<dbReference type="InterPro" id="IPR027268">
    <property type="entry name" value="Peptidase_M4/M1_CTD_sf"/>
</dbReference>
<reference evidence="12 13" key="1">
    <citation type="submission" date="2010-10" db="EMBL/GenBank/DDBJ databases">
        <title>Complete sequence of Frankia sp. EuI1c.</title>
        <authorList>
            <consortium name="US DOE Joint Genome Institute"/>
            <person name="Lucas S."/>
            <person name="Copeland A."/>
            <person name="Lapidus A."/>
            <person name="Cheng J.-F."/>
            <person name="Bruce D."/>
            <person name="Goodwin L."/>
            <person name="Pitluck S."/>
            <person name="Chertkov O."/>
            <person name="Detter J.C."/>
            <person name="Han C."/>
            <person name="Tapia R."/>
            <person name="Land M."/>
            <person name="Hauser L."/>
            <person name="Jeffries C."/>
            <person name="Kyrpides N."/>
            <person name="Ivanova N."/>
            <person name="Mikhailova N."/>
            <person name="Beauchemin N."/>
            <person name="Sen A."/>
            <person name="Sur S.A."/>
            <person name="Gtari M."/>
            <person name="Wall L."/>
            <person name="Tisa L."/>
            <person name="Woyke T."/>
        </authorList>
    </citation>
    <scope>NUCLEOTIDE SEQUENCE [LARGE SCALE GENOMIC DNA]</scope>
    <source>
        <strain evidence="13">DSM 45817 / CECT 9037 / EuI1c</strain>
    </source>
</reference>
<dbReference type="AlphaFoldDB" id="E3J1T3"/>
<dbReference type="GO" id="GO:0005576">
    <property type="term" value="C:extracellular region"/>
    <property type="evidence" value="ECO:0007669"/>
    <property type="project" value="UniProtKB-SubCell"/>
</dbReference>
<evidence type="ECO:0000256" key="5">
    <source>
        <dbReference type="ARBA" id="ARBA00022833"/>
    </source>
</evidence>
<evidence type="ECO:0000256" key="6">
    <source>
        <dbReference type="ARBA" id="ARBA00023049"/>
    </source>
</evidence>
<dbReference type="CDD" id="cd09597">
    <property type="entry name" value="M4_TLP"/>
    <property type="match status" value="1"/>
</dbReference>
<dbReference type="RefSeq" id="WP_013426009.1">
    <property type="nucleotide sequence ID" value="NC_014666.1"/>
</dbReference>
<evidence type="ECO:0000256" key="9">
    <source>
        <dbReference type="SAM" id="MobiDB-lite"/>
    </source>
</evidence>
<feature type="active site" evidence="7">
    <location>
        <position position="183"/>
    </location>
</feature>
<dbReference type="InterPro" id="IPR013856">
    <property type="entry name" value="Peptidase_M4_domain"/>
</dbReference>
<dbReference type="Proteomes" id="UP000002484">
    <property type="component" value="Chromosome"/>
</dbReference>
<dbReference type="GO" id="GO:0004222">
    <property type="term" value="F:metalloendopeptidase activity"/>
    <property type="evidence" value="ECO:0007669"/>
    <property type="project" value="UniProtKB-UniRule"/>
</dbReference>
<comment type="similarity">
    <text evidence="1 8">Belongs to the peptidase M4 family.</text>
</comment>
<feature type="domain" description="Peptidase M4 C-terminal" evidence="11">
    <location>
        <begin position="193"/>
        <end position="360"/>
    </location>
</feature>
<comment type="function">
    <text evidence="8">Extracellular zinc metalloprotease.</text>
</comment>
<name>E3J1T3_PSEI1</name>
<dbReference type="PANTHER" id="PTHR43579:SF1">
    <property type="entry name" value="NEUTRAL METALLOPROTEINASE"/>
    <property type="match status" value="1"/>
</dbReference>
<dbReference type="eggNOG" id="COG3227">
    <property type="taxonomic scope" value="Bacteria"/>
</dbReference>
<dbReference type="Gene3D" id="3.10.170.10">
    <property type="match status" value="1"/>
</dbReference>
<comment type="cofactor">
    <cofactor evidence="8">
        <name>Zn(2+)</name>
        <dbReference type="ChEBI" id="CHEBI:29105"/>
    </cofactor>
</comment>
<dbReference type="Pfam" id="PF02868">
    <property type="entry name" value="Peptidase_M4_C"/>
    <property type="match status" value="1"/>
</dbReference>
<dbReference type="GO" id="GO:0006508">
    <property type="term" value="P:proteolysis"/>
    <property type="evidence" value="ECO:0007669"/>
    <property type="project" value="UniProtKB-KW"/>
</dbReference>
<protein>
    <recommendedName>
        <fullName evidence="8">Neutral metalloproteinase</fullName>
        <ecNumber evidence="8">3.4.24.-</ecNumber>
    </recommendedName>
</protein>
<keyword evidence="3" id="KW-0479">Metal-binding</keyword>
<comment type="subcellular location">
    <subcellularLocation>
        <location evidence="8">Secreted</location>
    </subcellularLocation>
</comment>
<dbReference type="InParanoid" id="E3J1T3"/>
<evidence type="ECO:0000313" key="13">
    <source>
        <dbReference type="Proteomes" id="UP000002484"/>
    </source>
</evidence>
<sequence length="362" mass="38993">MNPQSPRTPVRHCAVPPNLLERIIRNGTDEQRDWALQTLALDNTQRTVRVHNALVTEFWGGRRPRPTPAPKPTPTTSGLRRTIDDEKGSENLPGVTVRTEGQAPTADVEVNEAYDGLGATYTFYSEVLSRNSVDDHGLPLIASVHYGDHYDNAFWNGDQMVFGDGDGELFNRFTVSLDVIGHELTHGVTQYTAGLAYLNQAGALNESVSDVFGSLVKQYKLGQKASDADWLIGAGLLAPGVQGVALRSMKAPGTAFDDPTLGTDDQPGTMSGYVHTASDNGGVHTNSGIPNHAFYLAAIALGGHAWEQAGKIWYATLTSGRVKANSTFAQFATLTVSEARTLFGKTEAQAVQDAWKQVGIKV</sequence>
<dbReference type="PANTHER" id="PTHR43579">
    <property type="match status" value="1"/>
</dbReference>
<keyword evidence="5 8" id="KW-0862">Zinc</keyword>
<dbReference type="GO" id="GO:0046872">
    <property type="term" value="F:metal ion binding"/>
    <property type="evidence" value="ECO:0007669"/>
    <property type="project" value="UniProtKB-UniRule"/>
</dbReference>
<dbReference type="HOGENOM" id="CLU_008590_0_1_11"/>
<feature type="active site" description="Proton donor" evidence="7">
    <location>
        <position position="284"/>
    </location>
</feature>
<keyword evidence="13" id="KW-1185">Reference proteome</keyword>
<dbReference type="InterPro" id="IPR052759">
    <property type="entry name" value="Metalloprotease_M4"/>
</dbReference>
<evidence type="ECO:0000313" key="12">
    <source>
        <dbReference type="EMBL" id="ADP82891.1"/>
    </source>
</evidence>
<accession>E3J1T3</accession>
<dbReference type="InterPro" id="IPR023612">
    <property type="entry name" value="Peptidase_M4"/>
</dbReference>
<dbReference type="MEROPS" id="M04.025"/>
<dbReference type="EC" id="3.4.24.-" evidence="8"/>
<dbReference type="SUPFAM" id="SSF55486">
    <property type="entry name" value="Metalloproteases ('zincins'), catalytic domain"/>
    <property type="match status" value="1"/>
</dbReference>
<feature type="domain" description="Peptidase M4" evidence="10">
    <location>
        <begin position="109"/>
        <end position="190"/>
    </location>
</feature>
<evidence type="ECO:0000259" key="10">
    <source>
        <dbReference type="Pfam" id="PF01447"/>
    </source>
</evidence>
<keyword evidence="8" id="KW-0964">Secreted</keyword>
<keyword evidence="4 8" id="KW-0378">Hydrolase</keyword>
<evidence type="ECO:0000256" key="4">
    <source>
        <dbReference type="ARBA" id="ARBA00022801"/>
    </source>
</evidence>
<evidence type="ECO:0000259" key="11">
    <source>
        <dbReference type="Pfam" id="PF02868"/>
    </source>
</evidence>
<feature type="region of interest" description="Disordered" evidence="9">
    <location>
        <begin position="59"/>
        <end position="90"/>
    </location>
</feature>
<dbReference type="Pfam" id="PF01447">
    <property type="entry name" value="Peptidase_M4"/>
    <property type="match status" value="1"/>
</dbReference>
<dbReference type="PRINTS" id="PR00730">
    <property type="entry name" value="THERMOLYSIN"/>
</dbReference>
<keyword evidence="6 8" id="KW-0482">Metalloprotease</keyword>
<dbReference type="Gene3D" id="1.10.390.10">
    <property type="entry name" value="Neutral Protease Domain 2"/>
    <property type="match status" value="1"/>
</dbReference>
<evidence type="ECO:0000256" key="8">
    <source>
        <dbReference type="RuleBase" id="RU366073"/>
    </source>
</evidence>
<dbReference type="EMBL" id="CP002299">
    <property type="protein sequence ID" value="ADP82891.1"/>
    <property type="molecule type" value="Genomic_DNA"/>
</dbReference>
<keyword evidence="2 8" id="KW-0645">Protease</keyword>
<proteinExistence type="inferred from homology"/>
<gene>
    <name evidence="12" type="ordered locus">FraEuI1c_4901</name>
</gene>
<dbReference type="InterPro" id="IPR001570">
    <property type="entry name" value="Peptidase_M4_C_domain"/>
</dbReference>
<evidence type="ECO:0000256" key="7">
    <source>
        <dbReference type="PIRSR" id="PIRSR623612-1"/>
    </source>
</evidence>